<dbReference type="AlphaFoldDB" id="A0A6N7YJH4"/>
<name>A0A6N7YJH4_9PSEU</name>
<dbReference type="PANTHER" id="PTHR48228">
    <property type="entry name" value="SUCCINYL-COA--D-CITRAMALATE COA-TRANSFERASE"/>
    <property type="match status" value="1"/>
</dbReference>
<dbReference type="InterPro" id="IPR003673">
    <property type="entry name" value="CoA-Trfase_fam_III"/>
</dbReference>
<evidence type="ECO:0008006" key="3">
    <source>
        <dbReference type="Google" id="ProtNLM"/>
    </source>
</evidence>
<dbReference type="Gene3D" id="3.30.1540.10">
    <property type="entry name" value="formyl-coa transferase, domain 3"/>
    <property type="match status" value="1"/>
</dbReference>
<accession>A0A6N7YJH4</accession>
<dbReference type="Pfam" id="PF02515">
    <property type="entry name" value="CoA_transf_3"/>
    <property type="match status" value="2"/>
</dbReference>
<proteinExistence type="predicted"/>
<dbReference type="InterPro" id="IPR023606">
    <property type="entry name" value="CoA-Trfase_III_dom_1_sf"/>
</dbReference>
<sequence>MTNAGPLAGIRVVDFGHYIAGPLVGVLLAEQGAEVVRVDRPDSAVATATADAFLSRGKRRITLDLTTVADRKTALALVERADVVIENFRPGVMARFGLGWADLRESSPRLVYLSLPGFAPDDPRAGVRAFEGVIAAATHNCRTRMSEAPEGWDMTRPTYSALPIASNFAALLGAVGIVAALTERLRSGRGQHVSVPLYDAMFEAIGDQGTYAISAGGPKPEFVLNKVLGAGTYRCGDDRYVQFNPIGSSPRFRNWLLQEAGRPEWTVLDDETLCARLTEMFLEHPAAYWEDLGRRAGVPIAKVRTAREWLATPHAGASGAVTRLDDPVFGPTWMAGIPVHVGDDQGPDGLDHALRPRHLPDADRADILAELATTEPAETPAPAAVARESALAGLRVLDLTQILAGPSSGRILGELGAEVIKINAPQRTIPVHSSINRGKQSILLDIEHVEGQQVFWRLVDQADVVVLNFPPGTAERYGIGYEAVRARKPGIVYATVSCFGGIGPWARGRGYEAQGQAVTGVMARTGGPGNPPAIFGPYTVLDYGTGVATAFAALLGIYHHAATGEGLRVRTSLVQTGTLHQATLMLEHAGSGPAAEPAGIAVLGEGPLMRFYQAADSWFFLGATEADRARLDGIDGLAGIAGITGPDELAGRLEEAFAARPAAEWVTALRAAGLGAHELVTLAELMTHPVNLARGMSVRQIYEEAGEITMPGVALALSDTPARVGHAVRPPGADGVRILERAGLGDEVATLEKHWAVQTNDLPPGWP</sequence>
<gene>
    <name evidence="1" type="ORF">GKO32_03510</name>
</gene>
<protein>
    <recommendedName>
        <fullName evidence="3">CoA transferase</fullName>
    </recommendedName>
</protein>
<dbReference type="PANTHER" id="PTHR48228:SF5">
    <property type="entry name" value="ALPHA-METHYLACYL-COA RACEMASE"/>
    <property type="match status" value="1"/>
</dbReference>
<dbReference type="Proteomes" id="UP000440096">
    <property type="component" value="Unassembled WGS sequence"/>
</dbReference>
<comment type="caution">
    <text evidence="1">The sequence shown here is derived from an EMBL/GenBank/DDBJ whole genome shotgun (WGS) entry which is preliminary data.</text>
</comment>
<evidence type="ECO:0000313" key="1">
    <source>
        <dbReference type="EMBL" id="MTD53047.1"/>
    </source>
</evidence>
<dbReference type="GO" id="GO:0003824">
    <property type="term" value="F:catalytic activity"/>
    <property type="evidence" value="ECO:0007669"/>
    <property type="project" value="InterPro"/>
</dbReference>
<dbReference type="EMBL" id="WMBA01000003">
    <property type="protein sequence ID" value="MTD53047.1"/>
    <property type="molecule type" value="Genomic_DNA"/>
</dbReference>
<dbReference type="Gene3D" id="3.40.50.10540">
    <property type="entry name" value="Crotonobetainyl-coa:carnitine coa-transferase, domain 1"/>
    <property type="match status" value="3"/>
</dbReference>
<dbReference type="InterPro" id="IPR050509">
    <property type="entry name" value="CoA-transferase_III"/>
</dbReference>
<dbReference type="SUPFAM" id="SSF89796">
    <property type="entry name" value="CoA-transferase family III (CaiB/BaiF)"/>
    <property type="match status" value="2"/>
</dbReference>
<evidence type="ECO:0000313" key="2">
    <source>
        <dbReference type="Proteomes" id="UP000440096"/>
    </source>
</evidence>
<keyword evidence="2" id="KW-1185">Reference proteome</keyword>
<reference evidence="1 2" key="1">
    <citation type="submission" date="2019-11" db="EMBL/GenBank/DDBJ databases">
        <title>Draft genome of Amycolatopsis RM579.</title>
        <authorList>
            <person name="Duangmal K."/>
            <person name="Mingma R."/>
        </authorList>
    </citation>
    <scope>NUCLEOTIDE SEQUENCE [LARGE SCALE GENOMIC DNA]</scope>
    <source>
        <strain evidence="1 2">RM579</strain>
    </source>
</reference>
<organism evidence="1 2">
    <name type="scientific">Amycolatopsis pithecellobii</name>
    <dbReference type="NCBI Taxonomy" id="664692"/>
    <lineage>
        <taxon>Bacteria</taxon>
        <taxon>Bacillati</taxon>
        <taxon>Actinomycetota</taxon>
        <taxon>Actinomycetes</taxon>
        <taxon>Pseudonocardiales</taxon>
        <taxon>Pseudonocardiaceae</taxon>
        <taxon>Amycolatopsis</taxon>
    </lineage>
</organism>
<dbReference type="InterPro" id="IPR044855">
    <property type="entry name" value="CoA-Trfase_III_dom3_sf"/>
</dbReference>
<dbReference type="RefSeq" id="WP_154755290.1">
    <property type="nucleotide sequence ID" value="NZ_WMBA01000003.1"/>
</dbReference>
<dbReference type="OrthoDB" id="9797653at2"/>